<dbReference type="InterPro" id="IPR000462">
    <property type="entry name" value="CDP-OH_P_trans"/>
</dbReference>
<feature type="transmembrane region" description="Helical" evidence="3">
    <location>
        <begin position="93"/>
        <end position="116"/>
    </location>
</feature>
<dbReference type="RefSeq" id="WP_275566181.1">
    <property type="nucleotide sequence ID" value="NZ_JARGYC010000008.1"/>
</dbReference>
<evidence type="ECO:0000256" key="2">
    <source>
        <dbReference type="RuleBase" id="RU003750"/>
    </source>
</evidence>
<keyword evidence="3" id="KW-0812">Transmembrane</keyword>
<accession>A0AAE3T779</accession>
<gene>
    <name evidence="4" type="ORF">P1J78_04765</name>
</gene>
<feature type="transmembrane region" description="Helical" evidence="3">
    <location>
        <begin position="31"/>
        <end position="48"/>
    </location>
</feature>
<dbReference type="Gene3D" id="1.20.120.1760">
    <property type="match status" value="1"/>
</dbReference>
<protein>
    <submittedName>
        <fullName evidence="4">CDP-alcohol phosphatidyltransferase family protein</fullName>
    </submittedName>
</protein>
<dbReference type="InterPro" id="IPR043130">
    <property type="entry name" value="CDP-OH_PTrfase_TM_dom"/>
</dbReference>
<dbReference type="GO" id="GO:0016780">
    <property type="term" value="F:phosphotransferase activity, for other substituted phosphate groups"/>
    <property type="evidence" value="ECO:0007669"/>
    <property type="project" value="InterPro"/>
</dbReference>
<dbReference type="InterPro" id="IPR048254">
    <property type="entry name" value="CDP_ALCOHOL_P_TRANSF_CS"/>
</dbReference>
<comment type="caution">
    <text evidence="4">The sequence shown here is derived from an EMBL/GenBank/DDBJ whole genome shotgun (WGS) entry which is preliminary data.</text>
</comment>
<feature type="transmembrane region" description="Helical" evidence="3">
    <location>
        <begin position="54"/>
        <end position="72"/>
    </location>
</feature>
<dbReference type="Proteomes" id="UP001220964">
    <property type="component" value="Unassembled WGS sequence"/>
</dbReference>
<evidence type="ECO:0000256" key="1">
    <source>
        <dbReference type="ARBA" id="ARBA00022679"/>
    </source>
</evidence>
<evidence type="ECO:0000313" key="4">
    <source>
        <dbReference type="EMBL" id="MDF0600037.1"/>
    </source>
</evidence>
<dbReference type="PROSITE" id="PS00379">
    <property type="entry name" value="CDP_ALCOHOL_P_TRANSF"/>
    <property type="match status" value="1"/>
</dbReference>
<keyword evidence="1 2" id="KW-0808">Transferase</keyword>
<evidence type="ECO:0000256" key="3">
    <source>
        <dbReference type="SAM" id="Phobius"/>
    </source>
</evidence>
<evidence type="ECO:0000313" key="5">
    <source>
        <dbReference type="Proteomes" id="UP001220964"/>
    </source>
</evidence>
<dbReference type="AlphaFoldDB" id="A0AAE3T779"/>
<comment type="similarity">
    <text evidence="2">Belongs to the CDP-alcohol phosphatidyltransferase class-I family.</text>
</comment>
<keyword evidence="3" id="KW-0472">Membrane</keyword>
<dbReference type="EMBL" id="JARGYC010000008">
    <property type="protein sequence ID" value="MDF0600037.1"/>
    <property type="molecule type" value="Genomic_DNA"/>
</dbReference>
<name>A0AAE3T779_9RHOB</name>
<keyword evidence="5" id="KW-1185">Reference proteome</keyword>
<keyword evidence="3" id="KW-1133">Transmembrane helix</keyword>
<proteinExistence type="inferred from homology"/>
<sequence length="205" mass="22583">MIDGLMKDVIDPVWEAMARPLVRARLTPNQVTALGLALIVLVSTLYLWHGSHWVYGLTLAVAFVFDALDGAVARQRGMSSRLGGYFDAMVDRYQELIVLAAIAWVTGLWALALLAFSGAMLTSYAKARAAIETPVSNTDWPDLFERLERIVYLCVLLVLAGLVPWAWLLPAGLAVYAALCHLTALQRARRAARILRAADRDGPRH</sequence>
<feature type="transmembrane region" description="Helical" evidence="3">
    <location>
        <begin position="150"/>
        <end position="179"/>
    </location>
</feature>
<organism evidence="4 5">
    <name type="scientific">Psychromarinibacter sediminicola</name>
    <dbReference type="NCBI Taxonomy" id="3033385"/>
    <lineage>
        <taxon>Bacteria</taxon>
        <taxon>Pseudomonadati</taxon>
        <taxon>Pseudomonadota</taxon>
        <taxon>Alphaproteobacteria</taxon>
        <taxon>Rhodobacterales</taxon>
        <taxon>Paracoccaceae</taxon>
        <taxon>Psychromarinibacter</taxon>
    </lineage>
</organism>
<dbReference type="Pfam" id="PF01066">
    <property type="entry name" value="CDP-OH_P_transf"/>
    <property type="match status" value="1"/>
</dbReference>
<reference evidence="4" key="1">
    <citation type="submission" date="2023-03" db="EMBL/GenBank/DDBJ databases">
        <title>Multiphase analysis and comparison of six strains from genera Psychromarinibacter, Lutimaribacter, and Maritimibacter, including a novel species: Psychromarinibacter sediminicola sp. nov.</title>
        <authorList>
            <person name="Wang Y.-H."/>
            <person name="Ye M.-Q."/>
            <person name="Du Z.-J."/>
        </authorList>
    </citation>
    <scope>NUCLEOTIDE SEQUENCE</scope>
    <source>
        <strain evidence="4">C21-152</strain>
    </source>
</reference>
<dbReference type="GO" id="GO:0008654">
    <property type="term" value="P:phospholipid biosynthetic process"/>
    <property type="evidence" value="ECO:0007669"/>
    <property type="project" value="InterPro"/>
</dbReference>
<dbReference type="GO" id="GO:0016020">
    <property type="term" value="C:membrane"/>
    <property type="evidence" value="ECO:0007669"/>
    <property type="project" value="InterPro"/>
</dbReference>